<gene>
    <name evidence="2" type="ORF">ENO59_02505</name>
</gene>
<keyword evidence="1" id="KW-0732">Signal</keyword>
<comment type="caution">
    <text evidence="2">The sequence shown here is derived from an EMBL/GenBank/DDBJ whole genome shotgun (WGS) entry which is preliminary data.</text>
</comment>
<evidence type="ECO:0000256" key="1">
    <source>
        <dbReference type="SAM" id="SignalP"/>
    </source>
</evidence>
<evidence type="ECO:0000313" key="2">
    <source>
        <dbReference type="EMBL" id="HER95379.1"/>
    </source>
</evidence>
<dbReference type="PROSITE" id="PS51257">
    <property type="entry name" value="PROKAR_LIPOPROTEIN"/>
    <property type="match status" value="1"/>
</dbReference>
<reference evidence="2" key="1">
    <citation type="journal article" date="2020" name="mSystems">
        <title>Genome- and Community-Level Interaction Insights into Carbon Utilization and Element Cycling Functions of Hydrothermarchaeota in Hydrothermal Sediment.</title>
        <authorList>
            <person name="Zhou Z."/>
            <person name="Liu Y."/>
            <person name="Xu W."/>
            <person name="Pan J."/>
            <person name="Luo Z.H."/>
            <person name="Li M."/>
        </authorList>
    </citation>
    <scope>NUCLEOTIDE SEQUENCE [LARGE SCALE GENOMIC DNA]</scope>
    <source>
        <strain evidence="2">SpSt-143</strain>
    </source>
</reference>
<dbReference type="AlphaFoldDB" id="A0A7V2F5C5"/>
<accession>A0A7V2F5C5</accession>
<organism evidence="2">
    <name type="scientific">Rhodothermus marinus</name>
    <name type="common">Rhodothermus obamensis</name>
    <dbReference type="NCBI Taxonomy" id="29549"/>
    <lineage>
        <taxon>Bacteria</taxon>
        <taxon>Pseudomonadati</taxon>
        <taxon>Rhodothermota</taxon>
        <taxon>Rhodothermia</taxon>
        <taxon>Rhodothermales</taxon>
        <taxon>Rhodothermaceae</taxon>
        <taxon>Rhodothermus</taxon>
    </lineage>
</organism>
<dbReference type="EMBL" id="DSGB01000003">
    <property type="protein sequence ID" value="HER95379.1"/>
    <property type="molecule type" value="Genomic_DNA"/>
</dbReference>
<protein>
    <recommendedName>
        <fullName evidence="3">ABC-type transport auxiliary lipoprotein component domain-containing protein</fullName>
    </recommendedName>
</protein>
<proteinExistence type="predicted"/>
<name>A0A7V2F5C5_RHOMR</name>
<evidence type="ECO:0008006" key="3">
    <source>
        <dbReference type="Google" id="ProtNLM"/>
    </source>
</evidence>
<feature type="signal peptide" evidence="1">
    <location>
        <begin position="1"/>
        <end position="23"/>
    </location>
</feature>
<sequence>MNLRFWLLSTAIFLAGCTSVRIAGETDPEAYPLRRVLVHAEAEDLALRQQIERSLTEALRKRHVEAEMSLEKVPATRSVADWPRWARQSSYDAYLQVIVRERGQQFKPTYTRVDTRVEGNRRATTVIEQTGSVRDYALLEARLIETSGQRTFWVGSVLTRSNMQTSGVLTSPDHDLQLALKDAAKRLAKELTQKHKLLQASR</sequence>
<feature type="chain" id="PRO_5030505615" description="ABC-type transport auxiliary lipoprotein component domain-containing protein" evidence="1">
    <location>
        <begin position="24"/>
        <end position="202"/>
    </location>
</feature>